<dbReference type="InterPro" id="IPR013097">
    <property type="entry name" value="Dabb"/>
</dbReference>
<reference evidence="3 4" key="1">
    <citation type="submission" date="2019-04" db="EMBL/GenBank/DDBJ databases">
        <title>Salinimonas iocasae sp. nov., a halophilic bacterium isolated from the outer tube casing of tubeworms in Okinawa Trough.</title>
        <authorList>
            <person name="Zhang H."/>
            <person name="Wang H."/>
            <person name="Li C."/>
        </authorList>
    </citation>
    <scope>NUCLEOTIDE SEQUENCE [LARGE SCALE GENOMIC DNA]</scope>
    <source>
        <strain evidence="3 4">KX18D6</strain>
    </source>
</reference>
<organism evidence="3 4">
    <name type="scientific">Salinimonas iocasae</name>
    <dbReference type="NCBI Taxonomy" id="2572577"/>
    <lineage>
        <taxon>Bacteria</taxon>
        <taxon>Pseudomonadati</taxon>
        <taxon>Pseudomonadota</taxon>
        <taxon>Gammaproteobacteria</taxon>
        <taxon>Alteromonadales</taxon>
        <taxon>Alteromonadaceae</taxon>
        <taxon>Alteromonas/Salinimonas group</taxon>
        <taxon>Salinimonas</taxon>
    </lineage>
</organism>
<dbReference type="PROSITE" id="PS51318">
    <property type="entry name" value="TAT"/>
    <property type="match status" value="1"/>
</dbReference>
<feature type="signal peptide" evidence="1">
    <location>
        <begin position="1"/>
        <end position="25"/>
    </location>
</feature>
<dbReference type="OrthoDB" id="7189263at2"/>
<dbReference type="Gene3D" id="3.30.70.100">
    <property type="match status" value="1"/>
</dbReference>
<protein>
    <submittedName>
        <fullName evidence="3">Dabb family protein</fullName>
    </submittedName>
</protein>
<dbReference type="KEGG" id="salk:FBQ74_14360"/>
<feature type="domain" description="Stress-response A/B barrel" evidence="2">
    <location>
        <begin position="42"/>
        <end position="138"/>
    </location>
</feature>
<keyword evidence="1" id="KW-0732">Signal</keyword>
<dbReference type="AlphaFoldDB" id="A0A5B7YGU0"/>
<proteinExistence type="predicted"/>
<dbReference type="InterPro" id="IPR006311">
    <property type="entry name" value="TAT_signal"/>
</dbReference>
<dbReference type="SUPFAM" id="SSF54909">
    <property type="entry name" value="Dimeric alpha+beta barrel"/>
    <property type="match status" value="1"/>
</dbReference>
<evidence type="ECO:0000256" key="1">
    <source>
        <dbReference type="SAM" id="SignalP"/>
    </source>
</evidence>
<dbReference type="InterPro" id="IPR011008">
    <property type="entry name" value="Dimeric_a/b-barrel"/>
</dbReference>
<evidence type="ECO:0000259" key="2">
    <source>
        <dbReference type="PROSITE" id="PS51502"/>
    </source>
</evidence>
<dbReference type="EMBL" id="CP039852">
    <property type="protein sequence ID" value="QCZ94576.1"/>
    <property type="molecule type" value="Genomic_DNA"/>
</dbReference>
<dbReference type="Proteomes" id="UP000304912">
    <property type="component" value="Chromosome"/>
</dbReference>
<evidence type="ECO:0000313" key="4">
    <source>
        <dbReference type="Proteomes" id="UP000304912"/>
    </source>
</evidence>
<dbReference type="RefSeq" id="WP_139757313.1">
    <property type="nucleotide sequence ID" value="NZ_CP039852.1"/>
</dbReference>
<accession>A0A5B7YGU0</accession>
<feature type="chain" id="PRO_5022748202" evidence="1">
    <location>
        <begin position="26"/>
        <end position="141"/>
    </location>
</feature>
<dbReference type="PROSITE" id="PS51502">
    <property type="entry name" value="S_R_A_B_BARREL"/>
    <property type="match status" value="1"/>
</dbReference>
<evidence type="ECO:0000313" key="3">
    <source>
        <dbReference type="EMBL" id="QCZ94576.1"/>
    </source>
</evidence>
<sequence>MKHPARRKFLSFAGMAAGSICAATALPVSAHGSSSCKGVSSVVHMVYFWLNNPDSAEDRESLVKGLNSLREIKHIQALHVGVPAATESRDVIDSSYQVSEMMMFDSIEDQNAYQSHPLHKKFIEDYSHLWKKVVVYDSVSA</sequence>
<keyword evidence="4" id="KW-1185">Reference proteome</keyword>
<name>A0A5B7YGU0_9ALTE</name>
<dbReference type="SMART" id="SM00886">
    <property type="entry name" value="Dabb"/>
    <property type="match status" value="1"/>
</dbReference>
<gene>
    <name evidence="3" type="ORF">FBQ74_14360</name>
</gene>
<dbReference type="Pfam" id="PF07876">
    <property type="entry name" value="Dabb"/>
    <property type="match status" value="1"/>
</dbReference>